<dbReference type="EMBL" id="JAIVGD010000026">
    <property type="protein sequence ID" value="KAH0740648.1"/>
    <property type="molecule type" value="Genomic_DNA"/>
</dbReference>
<evidence type="ECO:0000313" key="1">
    <source>
        <dbReference type="EMBL" id="KAH0740648.1"/>
    </source>
</evidence>
<keyword evidence="2" id="KW-1185">Reference proteome</keyword>
<reference evidence="1 2" key="1">
    <citation type="journal article" date="2021" name="bioRxiv">
        <title>Chromosome-scale and haplotype-resolved genome assembly of a tetraploid potato cultivar.</title>
        <authorList>
            <person name="Sun H."/>
            <person name="Jiao W.-B."/>
            <person name="Krause K."/>
            <person name="Campoy J.A."/>
            <person name="Goel M."/>
            <person name="Folz-Donahue K."/>
            <person name="Kukat C."/>
            <person name="Huettel B."/>
            <person name="Schneeberger K."/>
        </authorList>
    </citation>
    <scope>NUCLEOTIDE SEQUENCE [LARGE SCALE GENOMIC DNA]</scope>
    <source>
        <strain evidence="1">SolTubOtavaFocal</strain>
        <tissue evidence="1">Leaves</tissue>
    </source>
</reference>
<protein>
    <submittedName>
        <fullName evidence="1">Uncharacterized protein</fullName>
    </submittedName>
</protein>
<name>A0ABQ7U2F7_SOLTU</name>
<dbReference type="Proteomes" id="UP000826656">
    <property type="component" value="Unassembled WGS sequence"/>
</dbReference>
<evidence type="ECO:0000313" key="2">
    <source>
        <dbReference type="Proteomes" id="UP000826656"/>
    </source>
</evidence>
<gene>
    <name evidence="1" type="ORF">KY290_033691</name>
</gene>
<sequence length="76" mass="8651">MVHFKDLTSSSSNSGYLVISDHKRNEVETKLPIENPLGAQYVFPWPSLGKLPSLDDWTLEYNSHPPKTWVLCSPNH</sequence>
<proteinExistence type="predicted"/>
<organism evidence="1 2">
    <name type="scientific">Solanum tuberosum</name>
    <name type="common">Potato</name>
    <dbReference type="NCBI Taxonomy" id="4113"/>
    <lineage>
        <taxon>Eukaryota</taxon>
        <taxon>Viridiplantae</taxon>
        <taxon>Streptophyta</taxon>
        <taxon>Embryophyta</taxon>
        <taxon>Tracheophyta</taxon>
        <taxon>Spermatophyta</taxon>
        <taxon>Magnoliopsida</taxon>
        <taxon>eudicotyledons</taxon>
        <taxon>Gunneridae</taxon>
        <taxon>Pentapetalae</taxon>
        <taxon>asterids</taxon>
        <taxon>lamiids</taxon>
        <taxon>Solanales</taxon>
        <taxon>Solanaceae</taxon>
        <taxon>Solanoideae</taxon>
        <taxon>Solaneae</taxon>
        <taxon>Solanum</taxon>
    </lineage>
</organism>
<comment type="caution">
    <text evidence="1">The sequence shown here is derived from an EMBL/GenBank/DDBJ whole genome shotgun (WGS) entry which is preliminary data.</text>
</comment>
<accession>A0ABQ7U2F7</accession>